<comment type="similarity">
    <text evidence="1 8">Belongs to the amidase family. GatA subfamily.</text>
</comment>
<evidence type="ECO:0000256" key="1">
    <source>
        <dbReference type="ARBA" id="ARBA00008069"/>
    </source>
</evidence>
<reference evidence="10" key="1">
    <citation type="journal article" date="2021" name="PeerJ">
        <title>Extensive microbial diversity within the chicken gut microbiome revealed by metagenomics and culture.</title>
        <authorList>
            <person name="Gilroy R."/>
            <person name="Ravi A."/>
            <person name="Getino M."/>
            <person name="Pursley I."/>
            <person name="Horton D.L."/>
            <person name="Alikhan N.F."/>
            <person name="Baker D."/>
            <person name="Gharbi K."/>
            <person name="Hall N."/>
            <person name="Watson M."/>
            <person name="Adriaenssens E.M."/>
            <person name="Foster-Nyarko E."/>
            <person name="Jarju S."/>
            <person name="Secka A."/>
            <person name="Antonio M."/>
            <person name="Oren A."/>
            <person name="Chaudhuri R.R."/>
            <person name="La Ragione R."/>
            <person name="Hildebrand F."/>
            <person name="Pallen M.J."/>
        </authorList>
    </citation>
    <scope>NUCLEOTIDE SEQUENCE</scope>
    <source>
        <strain evidence="10">7886</strain>
    </source>
</reference>
<evidence type="ECO:0000256" key="2">
    <source>
        <dbReference type="ARBA" id="ARBA00022598"/>
    </source>
</evidence>
<dbReference type="SUPFAM" id="SSF75304">
    <property type="entry name" value="Amidase signature (AS) enzymes"/>
    <property type="match status" value="1"/>
</dbReference>
<comment type="subunit">
    <text evidence="8">Heterotrimer of A, B and C subunits.</text>
</comment>
<evidence type="ECO:0000256" key="5">
    <source>
        <dbReference type="ARBA" id="ARBA00022917"/>
    </source>
</evidence>
<organism evidence="10 11">
    <name type="scientific">Companilactobacillus farciminis</name>
    <dbReference type="NCBI Taxonomy" id="1612"/>
    <lineage>
        <taxon>Bacteria</taxon>
        <taxon>Bacillati</taxon>
        <taxon>Bacillota</taxon>
        <taxon>Bacilli</taxon>
        <taxon>Lactobacillales</taxon>
        <taxon>Lactobacillaceae</taxon>
        <taxon>Companilactobacillus</taxon>
    </lineage>
</organism>
<dbReference type="Pfam" id="PF01425">
    <property type="entry name" value="Amidase"/>
    <property type="match status" value="1"/>
</dbReference>
<comment type="function">
    <text evidence="6 8">Allows the formation of correctly charged Gln-tRNA(Gln) through the transamidation of misacylated Glu-tRNA(Gln) in organisms which lack glutaminyl-tRNA synthetase. The reaction takes place in the presence of glutamine and ATP through an activated gamma-phospho-Glu-tRNA(Gln).</text>
</comment>
<reference evidence="10" key="2">
    <citation type="submission" date="2021-09" db="EMBL/GenBank/DDBJ databases">
        <authorList>
            <person name="Gilroy R."/>
        </authorList>
    </citation>
    <scope>NUCLEOTIDE SEQUENCE</scope>
    <source>
        <strain evidence="10">7886</strain>
    </source>
</reference>
<dbReference type="GO" id="GO:0030956">
    <property type="term" value="C:glutamyl-tRNA(Gln) amidotransferase complex"/>
    <property type="evidence" value="ECO:0007669"/>
    <property type="project" value="InterPro"/>
</dbReference>
<feature type="active site" description="Charge relay system" evidence="8">
    <location>
        <position position="149"/>
    </location>
</feature>
<dbReference type="InterPro" id="IPR004412">
    <property type="entry name" value="GatA"/>
</dbReference>
<dbReference type="EMBL" id="DYWC01000109">
    <property type="protein sequence ID" value="HJF86773.1"/>
    <property type="molecule type" value="Genomic_DNA"/>
</dbReference>
<accession>A0A921L9H0</accession>
<dbReference type="GO" id="GO:0050567">
    <property type="term" value="F:glutaminyl-tRNA synthase (glutamine-hydrolyzing) activity"/>
    <property type="evidence" value="ECO:0007669"/>
    <property type="project" value="UniProtKB-UniRule"/>
</dbReference>
<evidence type="ECO:0000256" key="4">
    <source>
        <dbReference type="ARBA" id="ARBA00022840"/>
    </source>
</evidence>
<evidence type="ECO:0000256" key="6">
    <source>
        <dbReference type="ARBA" id="ARBA00025295"/>
    </source>
</evidence>
<dbReference type="InterPro" id="IPR036928">
    <property type="entry name" value="AS_sf"/>
</dbReference>
<keyword evidence="3 8" id="KW-0547">Nucleotide-binding</keyword>
<keyword evidence="4 8" id="KW-0067">ATP-binding</keyword>
<dbReference type="GO" id="GO:0005524">
    <property type="term" value="F:ATP binding"/>
    <property type="evidence" value="ECO:0007669"/>
    <property type="project" value="UniProtKB-KW"/>
</dbReference>
<evidence type="ECO:0000259" key="9">
    <source>
        <dbReference type="Pfam" id="PF01425"/>
    </source>
</evidence>
<dbReference type="AlphaFoldDB" id="A0A921L9H0"/>
<dbReference type="InterPro" id="IPR023631">
    <property type="entry name" value="Amidase_dom"/>
</dbReference>
<dbReference type="PROSITE" id="PS00571">
    <property type="entry name" value="AMIDASES"/>
    <property type="match status" value="1"/>
</dbReference>
<dbReference type="InterPro" id="IPR000120">
    <property type="entry name" value="Amidase"/>
</dbReference>
<feature type="active site" description="Charge relay system" evidence="8">
    <location>
        <position position="74"/>
    </location>
</feature>
<keyword evidence="5 8" id="KW-0648">Protein biosynthesis</keyword>
<comment type="caution">
    <text evidence="10">The sequence shown here is derived from an EMBL/GenBank/DDBJ whole genome shotgun (WGS) entry which is preliminary data.</text>
</comment>
<protein>
    <recommendedName>
        <fullName evidence="8">Glutamyl-tRNA(Gln) amidotransferase subunit A</fullName>
        <shortName evidence="8">Glu-ADT subunit A</shortName>
        <ecNumber evidence="8">6.3.5.7</ecNumber>
    </recommendedName>
</protein>
<evidence type="ECO:0000313" key="11">
    <source>
        <dbReference type="Proteomes" id="UP000747013"/>
    </source>
</evidence>
<dbReference type="EC" id="6.3.5.7" evidence="8"/>
<dbReference type="Proteomes" id="UP000747013">
    <property type="component" value="Unassembled WGS sequence"/>
</dbReference>
<dbReference type="HAMAP" id="MF_00120">
    <property type="entry name" value="GatA"/>
    <property type="match status" value="1"/>
</dbReference>
<evidence type="ECO:0000256" key="7">
    <source>
        <dbReference type="ARBA" id="ARBA00047407"/>
    </source>
</evidence>
<gene>
    <name evidence="8 10" type="primary">gatA</name>
    <name evidence="10" type="ORF">K8V88_04965</name>
</gene>
<proteinExistence type="inferred from homology"/>
<name>A0A921L9H0_9LACO</name>
<dbReference type="GO" id="GO:0006412">
    <property type="term" value="P:translation"/>
    <property type="evidence" value="ECO:0007669"/>
    <property type="project" value="UniProtKB-UniRule"/>
</dbReference>
<dbReference type="NCBIfam" id="TIGR00132">
    <property type="entry name" value="gatA"/>
    <property type="match status" value="1"/>
</dbReference>
<evidence type="ECO:0000256" key="8">
    <source>
        <dbReference type="HAMAP-Rule" id="MF_00120"/>
    </source>
</evidence>
<evidence type="ECO:0000313" key="10">
    <source>
        <dbReference type="EMBL" id="HJF86773.1"/>
    </source>
</evidence>
<dbReference type="PANTHER" id="PTHR11895:SF151">
    <property type="entry name" value="GLUTAMYL-TRNA(GLN) AMIDOTRANSFERASE SUBUNIT A"/>
    <property type="match status" value="1"/>
</dbReference>
<dbReference type="Gene3D" id="3.90.1300.10">
    <property type="entry name" value="Amidase signature (AS) domain"/>
    <property type="match status" value="1"/>
</dbReference>
<dbReference type="PANTHER" id="PTHR11895">
    <property type="entry name" value="TRANSAMIDASE"/>
    <property type="match status" value="1"/>
</dbReference>
<dbReference type="InterPro" id="IPR020556">
    <property type="entry name" value="Amidase_CS"/>
</dbReference>
<feature type="active site" description="Acyl-ester intermediate" evidence="8">
    <location>
        <position position="173"/>
    </location>
</feature>
<keyword evidence="2 8" id="KW-0436">Ligase</keyword>
<sequence length="485" mass="52434">MDYMKETINSLHQKLADKELTAQDLTQQTLDDINAKEDKLNAFITVNDKAVDDAKKVDEKGINGRLAGIPIAIKDNIVTNGIKTTAASKILYNFMPVYSATVLEKLENAGAIDIGKTNLDEFAMGSSTETSHFGTTKNPWDYSRVPGGSSGGSAAAVASGEVVAALGTDTGGSIRQPAAFNGIFGIKPTYGRVSRWGVIAFASSLDQVGVMSKRVEDSAEVLSVIAGHDDHDSTSSEKEVPDYRANLNKDMTGVKIAVPKEFYHEGTHKDVLDNVNKALEAYKKMGATVEEVSLPSLKHAVEVYYILASSEASSNLQRYDGVRYGYRAKDVKNIKDLFVNSRSEGFGDEVKRRIMLGTFALSAGAYDAYFKKAAQVRTIFINEMSNVLKDYDLIMGPSTTTPAFKIGEKVDDPLAMYMNDILTIPANLAGLPAASVPAGLADGMPVGLQIIGKPFAEQDVFNAAYALQKENKFYEQIPTALKGED</sequence>
<comment type="catalytic activity">
    <reaction evidence="7 8">
        <text>L-glutamyl-tRNA(Gln) + L-glutamine + ATP + H2O = L-glutaminyl-tRNA(Gln) + L-glutamate + ADP + phosphate + H(+)</text>
        <dbReference type="Rhea" id="RHEA:17521"/>
        <dbReference type="Rhea" id="RHEA-COMP:9681"/>
        <dbReference type="Rhea" id="RHEA-COMP:9684"/>
        <dbReference type="ChEBI" id="CHEBI:15377"/>
        <dbReference type="ChEBI" id="CHEBI:15378"/>
        <dbReference type="ChEBI" id="CHEBI:29985"/>
        <dbReference type="ChEBI" id="CHEBI:30616"/>
        <dbReference type="ChEBI" id="CHEBI:43474"/>
        <dbReference type="ChEBI" id="CHEBI:58359"/>
        <dbReference type="ChEBI" id="CHEBI:78520"/>
        <dbReference type="ChEBI" id="CHEBI:78521"/>
        <dbReference type="ChEBI" id="CHEBI:456216"/>
        <dbReference type="EC" id="6.3.5.7"/>
    </reaction>
</comment>
<evidence type="ECO:0000256" key="3">
    <source>
        <dbReference type="ARBA" id="ARBA00022741"/>
    </source>
</evidence>
<feature type="domain" description="Amidase" evidence="9">
    <location>
        <begin position="24"/>
        <end position="460"/>
    </location>
</feature>